<protein>
    <submittedName>
        <fullName evidence="3">SEC-C domain-containing protein</fullName>
    </submittedName>
</protein>
<accession>A0ABT0JSV8</accession>
<keyword evidence="4" id="KW-1185">Reference proteome</keyword>
<dbReference type="Pfam" id="PF02810">
    <property type="entry name" value="SEC-C"/>
    <property type="match status" value="1"/>
</dbReference>
<dbReference type="Pfam" id="PF19348">
    <property type="entry name" value="DUF5926"/>
    <property type="match status" value="2"/>
</dbReference>
<feature type="region of interest" description="Disordered" evidence="1">
    <location>
        <begin position="289"/>
        <end position="308"/>
    </location>
</feature>
<dbReference type="InterPro" id="IPR004027">
    <property type="entry name" value="SEC_C_motif"/>
</dbReference>
<dbReference type="InterPro" id="IPR045970">
    <property type="entry name" value="DUF5926"/>
</dbReference>
<feature type="compositionally biased region" description="Low complexity" evidence="1">
    <location>
        <begin position="289"/>
        <end position="298"/>
    </location>
</feature>
<feature type="compositionally biased region" description="Low complexity" evidence="1">
    <location>
        <begin position="21"/>
        <end position="41"/>
    </location>
</feature>
<evidence type="ECO:0000256" key="1">
    <source>
        <dbReference type="SAM" id="MobiDB-lite"/>
    </source>
</evidence>
<evidence type="ECO:0000259" key="2">
    <source>
        <dbReference type="Pfam" id="PF19348"/>
    </source>
</evidence>
<dbReference type="Gene3D" id="3.10.450.50">
    <property type="match status" value="1"/>
</dbReference>
<feature type="domain" description="DUF5926" evidence="2">
    <location>
        <begin position="90"/>
        <end position="284"/>
    </location>
</feature>
<dbReference type="Proteomes" id="UP001201873">
    <property type="component" value="Unassembled WGS sequence"/>
</dbReference>
<sequence>MPRILQEPAIARRTASQRPGARSTRPTATGSRSGSSAGAGTVDRDRSGAQPSTDGEIAVVGPREPCPCGSGRRYKACHGGRSRPAPVLRPFVGRRDEPDLVALRELVPSATAPLQLSAAHLEAHPEHAGRRIILGTMLPQAAPALVRDDGEILIAIQTAVPGLDASRDIAGALLAALDATPGSVIDTPAASSPLLVNQQAGGLAALPGLVDVLDPAPLEITVWDGFGWWLPSTDGAEGDALNQEAAALLERANATVVPTVRLGGVAAAYWCHPGDRWHLRWSLPLAAPGGTDAGSPSDSDTDAGTDTDADAVPVAASEEALLDALARLAAADQLTVGPGSRFVGFFRANGLVVPVWDLAAGTEASACEQPAVELLTAYRAALAERVPLDAAQRRIRAGLVGRSLTLR</sequence>
<dbReference type="SUPFAM" id="SSF103642">
    <property type="entry name" value="Sec-C motif"/>
    <property type="match status" value="1"/>
</dbReference>
<name>A0ABT0JSV8_9ACTN</name>
<evidence type="ECO:0000313" key="4">
    <source>
        <dbReference type="Proteomes" id="UP001201873"/>
    </source>
</evidence>
<reference evidence="3 4" key="1">
    <citation type="submission" date="2022-04" db="EMBL/GenBank/DDBJ databases">
        <title>Genome diversity in the genus Frankia.</title>
        <authorList>
            <person name="Carlos-Shanley C."/>
            <person name="Hahn D."/>
        </authorList>
    </citation>
    <scope>NUCLEOTIDE SEQUENCE [LARGE SCALE GENOMIC DNA]</scope>
    <source>
        <strain evidence="3 4">Ag45/Mut15</strain>
    </source>
</reference>
<dbReference type="EMBL" id="JALKFT010000001">
    <property type="protein sequence ID" value="MCK9874450.1"/>
    <property type="molecule type" value="Genomic_DNA"/>
</dbReference>
<comment type="caution">
    <text evidence="3">The sequence shown here is derived from an EMBL/GenBank/DDBJ whole genome shotgun (WGS) entry which is preliminary data.</text>
</comment>
<gene>
    <name evidence="3" type="ORF">MXD59_01395</name>
</gene>
<evidence type="ECO:0000313" key="3">
    <source>
        <dbReference type="EMBL" id="MCK9874450.1"/>
    </source>
</evidence>
<organism evidence="3 4">
    <name type="scientific">Frankia umida</name>
    <dbReference type="NCBI Taxonomy" id="573489"/>
    <lineage>
        <taxon>Bacteria</taxon>
        <taxon>Bacillati</taxon>
        <taxon>Actinomycetota</taxon>
        <taxon>Actinomycetes</taxon>
        <taxon>Frankiales</taxon>
        <taxon>Frankiaceae</taxon>
        <taxon>Frankia</taxon>
    </lineage>
</organism>
<feature type="domain" description="DUF5926" evidence="2">
    <location>
        <begin position="316"/>
        <end position="407"/>
    </location>
</feature>
<feature type="region of interest" description="Disordered" evidence="1">
    <location>
        <begin position="1"/>
        <end position="65"/>
    </location>
</feature>
<proteinExistence type="predicted"/>
<feature type="compositionally biased region" description="Acidic residues" evidence="1">
    <location>
        <begin position="299"/>
        <end position="308"/>
    </location>
</feature>